<feature type="region of interest" description="Disordered" evidence="1">
    <location>
        <begin position="20"/>
        <end position="46"/>
    </location>
</feature>
<dbReference type="AlphaFoldDB" id="A0A6J6GKG7"/>
<reference evidence="2" key="1">
    <citation type="submission" date="2020-05" db="EMBL/GenBank/DDBJ databases">
        <authorList>
            <person name="Chiriac C."/>
            <person name="Salcher M."/>
            <person name="Ghai R."/>
            <person name="Kavagutti S V."/>
        </authorList>
    </citation>
    <scope>NUCLEOTIDE SEQUENCE</scope>
</reference>
<dbReference type="EMBL" id="CAEZTS010000303">
    <property type="protein sequence ID" value="CAB4600183.1"/>
    <property type="molecule type" value="Genomic_DNA"/>
</dbReference>
<evidence type="ECO:0000313" key="2">
    <source>
        <dbReference type="EMBL" id="CAB4600183.1"/>
    </source>
</evidence>
<evidence type="ECO:0000256" key="1">
    <source>
        <dbReference type="SAM" id="MobiDB-lite"/>
    </source>
</evidence>
<accession>A0A6J6GKG7</accession>
<name>A0A6J6GKG7_9ZZZZ</name>
<sequence>MAALSVHIVRLGTRQSRPSWAHISAKRSRNNELAATPPPSTTPLAPTCSAARRALCTNTSTTAVWNEAATSAVRTAGFLRTKLMTDVFRPLKLKSNPSLRMARGKSMAVGSPSRAMASTAGPPG</sequence>
<organism evidence="2">
    <name type="scientific">freshwater metagenome</name>
    <dbReference type="NCBI Taxonomy" id="449393"/>
    <lineage>
        <taxon>unclassified sequences</taxon>
        <taxon>metagenomes</taxon>
        <taxon>ecological metagenomes</taxon>
    </lineage>
</organism>
<feature type="region of interest" description="Disordered" evidence="1">
    <location>
        <begin position="98"/>
        <end position="124"/>
    </location>
</feature>
<protein>
    <submittedName>
        <fullName evidence="2">Unannotated protein</fullName>
    </submittedName>
</protein>
<gene>
    <name evidence="2" type="ORF">UFOPK1722_02163</name>
</gene>
<proteinExistence type="predicted"/>